<dbReference type="RefSeq" id="WP_138575646.1">
    <property type="nucleotide sequence ID" value="NZ_CP040818.1"/>
</dbReference>
<dbReference type="GO" id="GO:0003824">
    <property type="term" value="F:catalytic activity"/>
    <property type="evidence" value="ECO:0007669"/>
    <property type="project" value="InterPro"/>
</dbReference>
<proteinExistence type="inferred from homology"/>
<comment type="similarity">
    <text evidence="1">Belongs to the amidase family.</text>
</comment>
<dbReference type="NCBIfam" id="NF005687">
    <property type="entry name" value="PRK07487.1"/>
    <property type="match status" value="1"/>
</dbReference>
<dbReference type="InterPro" id="IPR036928">
    <property type="entry name" value="AS_sf"/>
</dbReference>
<gene>
    <name evidence="3" type="ORF">FDP22_05310</name>
</gene>
<feature type="domain" description="Amidase" evidence="2">
    <location>
        <begin position="26"/>
        <end position="450"/>
    </location>
</feature>
<protein>
    <submittedName>
        <fullName evidence="3">Amidase</fullName>
    </submittedName>
</protein>
<dbReference type="PANTHER" id="PTHR11895">
    <property type="entry name" value="TRANSAMIDASE"/>
    <property type="match status" value="1"/>
</dbReference>
<evidence type="ECO:0000313" key="3">
    <source>
        <dbReference type="EMBL" id="QDL91248.1"/>
    </source>
</evidence>
<dbReference type="OrthoDB" id="9777859at2"/>
<reference evidence="3 4" key="1">
    <citation type="submission" date="2019-06" db="EMBL/GenBank/DDBJ databases">
        <title>Genome sequence of Rhodobacteraceae bacterium D4M1.</title>
        <authorList>
            <person name="Cao J."/>
        </authorList>
    </citation>
    <scope>NUCLEOTIDE SEQUENCE [LARGE SCALE GENOMIC DNA]</scope>
    <source>
        <strain evidence="3 4">D4M1</strain>
    </source>
</reference>
<dbReference type="AlphaFoldDB" id="A0A5B8FGT2"/>
<keyword evidence="4" id="KW-1185">Reference proteome</keyword>
<evidence type="ECO:0000259" key="2">
    <source>
        <dbReference type="Pfam" id="PF01425"/>
    </source>
</evidence>
<dbReference type="InterPro" id="IPR000120">
    <property type="entry name" value="Amidase"/>
</dbReference>
<dbReference type="InterPro" id="IPR020556">
    <property type="entry name" value="Amidase_CS"/>
</dbReference>
<evidence type="ECO:0000313" key="4">
    <source>
        <dbReference type="Proteomes" id="UP000305888"/>
    </source>
</evidence>
<dbReference type="SUPFAM" id="SSF75304">
    <property type="entry name" value="Amidase signature (AS) enzymes"/>
    <property type="match status" value="1"/>
</dbReference>
<dbReference type="Pfam" id="PF01425">
    <property type="entry name" value="Amidase"/>
    <property type="match status" value="1"/>
</dbReference>
<evidence type="ECO:0000256" key="1">
    <source>
        <dbReference type="ARBA" id="ARBA00009199"/>
    </source>
</evidence>
<accession>A0A5B8FGT2</accession>
<organism evidence="3 4">
    <name type="scientific">Paroceanicella profunda</name>
    <dbReference type="NCBI Taxonomy" id="2579971"/>
    <lineage>
        <taxon>Bacteria</taxon>
        <taxon>Pseudomonadati</taxon>
        <taxon>Pseudomonadota</taxon>
        <taxon>Alphaproteobacteria</taxon>
        <taxon>Rhodobacterales</taxon>
        <taxon>Paracoccaceae</taxon>
        <taxon>Paroceanicella</taxon>
    </lineage>
</organism>
<dbReference type="EMBL" id="CP040818">
    <property type="protein sequence ID" value="QDL91248.1"/>
    <property type="molecule type" value="Genomic_DNA"/>
</dbReference>
<dbReference type="Proteomes" id="UP000305888">
    <property type="component" value="Chromosome"/>
</dbReference>
<dbReference type="InterPro" id="IPR023631">
    <property type="entry name" value="Amidase_dom"/>
</dbReference>
<dbReference type="Gene3D" id="3.90.1300.10">
    <property type="entry name" value="Amidase signature (AS) domain"/>
    <property type="match status" value="1"/>
</dbReference>
<name>A0A5B8FGT2_9RHOB</name>
<dbReference type="KEGG" id="ppru:FDP22_05310"/>
<sequence>MSDDLWSWTASDLATGIAAGAISSEEATLSALARMEAVNPALNAVVDPLPEAALEAARAADAARAAGAPLGPLHGVPVTVKVNVDYAGRATTNGVVALKDHIAPADGSVVRNLRAAGAVILGRTNTPAFSYRWFTENDLHGETRNPWNAGVTPGGSSGGASSATAAGVGAMGHGNDIGGSVRYPAYCCGLFGLRPTSGVIPAFNPSQTAERPIVSQMSSVQGPLARSVADIRLSMTAMAPRDPRDVWWTPSPAFDPVAVHRPCRVAVLAEAEAGPTDPVVSAAIRRAAGWLADAGYEVEEVAPPSLEEAAQLWVQILGNEILGGFYDTLVTHGDDRVRHSAGYLMRKVTELGRAEFLAAFGRRSTLLRQWLTFFEDWPLVLTASGWQRPYPLGHDQKPDADLPTLFSELSPMIAPPILGLPGLAVPTGEEGGLPTGVQLLAGRFQENLMLSAGAVIEARAPAVRPIDPR</sequence>
<dbReference type="PANTHER" id="PTHR11895:SF7">
    <property type="entry name" value="GLUTAMYL-TRNA(GLN) AMIDOTRANSFERASE SUBUNIT A, MITOCHONDRIAL"/>
    <property type="match status" value="1"/>
</dbReference>
<dbReference type="PROSITE" id="PS00571">
    <property type="entry name" value="AMIDASES"/>
    <property type="match status" value="1"/>
</dbReference>